<accession>A0A2N8ZBU9</accession>
<dbReference type="EMBL" id="LT960611">
    <property type="protein sequence ID" value="SON49353.1"/>
    <property type="molecule type" value="Genomic_DNA"/>
</dbReference>
<dbReference type="KEGG" id="vta:A1374"/>
<gene>
    <name evidence="1" type="ORF">VTAP4600_A1374</name>
</gene>
<sequence>MLYLYSFNHISDSFCFEHTSKNEHLGMSRKCHEIGFRNKHWKKNSSESGAATYLLHRTLKKQKG</sequence>
<reference evidence="1 2" key="1">
    <citation type="submission" date="2017-10" db="EMBL/GenBank/DDBJ databases">
        <authorList>
            <person name="Banno H."/>
            <person name="Chua N.-H."/>
        </authorList>
    </citation>
    <scope>NUCLEOTIDE SEQUENCE [LARGE SCALE GENOMIC DNA]</scope>
    <source>
        <strain evidence="1">Vibrio tapetis CECT4600</strain>
    </source>
</reference>
<organism evidence="1 2">
    <name type="scientific">Vibrio tapetis subsp. tapetis</name>
    <dbReference type="NCBI Taxonomy" id="1671868"/>
    <lineage>
        <taxon>Bacteria</taxon>
        <taxon>Pseudomonadati</taxon>
        <taxon>Pseudomonadota</taxon>
        <taxon>Gammaproteobacteria</taxon>
        <taxon>Vibrionales</taxon>
        <taxon>Vibrionaceae</taxon>
        <taxon>Vibrio</taxon>
    </lineage>
</organism>
<evidence type="ECO:0000313" key="1">
    <source>
        <dbReference type="EMBL" id="SON49353.1"/>
    </source>
</evidence>
<protein>
    <submittedName>
        <fullName evidence="1">Uncharacterized protein</fullName>
    </submittedName>
</protein>
<dbReference type="Proteomes" id="UP000235828">
    <property type="component" value="Chromosome A"/>
</dbReference>
<dbReference type="AlphaFoldDB" id="A0A2N8ZBU9"/>
<keyword evidence="2" id="KW-1185">Reference proteome</keyword>
<evidence type="ECO:0000313" key="2">
    <source>
        <dbReference type="Proteomes" id="UP000235828"/>
    </source>
</evidence>
<proteinExistence type="predicted"/>
<name>A0A2N8ZBU9_9VIBR</name>